<evidence type="ECO:0000256" key="1">
    <source>
        <dbReference type="SAM" id="SignalP"/>
    </source>
</evidence>
<feature type="chain" id="PRO_5002432205" evidence="1">
    <location>
        <begin position="23"/>
        <end position="35"/>
    </location>
</feature>
<dbReference type="EMBL" id="GBXM01067366">
    <property type="protein sequence ID" value="JAH41211.1"/>
    <property type="molecule type" value="Transcribed_RNA"/>
</dbReference>
<dbReference type="AlphaFoldDB" id="A0A0E9SIR2"/>
<accession>A0A0E9SIR2</accession>
<feature type="signal peptide" evidence="1">
    <location>
        <begin position="1"/>
        <end position="22"/>
    </location>
</feature>
<reference evidence="2" key="2">
    <citation type="journal article" date="2015" name="Fish Shellfish Immunol.">
        <title>Early steps in the European eel (Anguilla anguilla)-Vibrio vulnificus interaction in the gills: Role of the RtxA13 toxin.</title>
        <authorList>
            <person name="Callol A."/>
            <person name="Pajuelo D."/>
            <person name="Ebbesson L."/>
            <person name="Teles M."/>
            <person name="MacKenzie S."/>
            <person name="Amaro C."/>
        </authorList>
    </citation>
    <scope>NUCLEOTIDE SEQUENCE</scope>
</reference>
<name>A0A0E9SIR2_ANGAN</name>
<evidence type="ECO:0000313" key="2">
    <source>
        <dbReference type="EMBL" id="JAH41211.1"/>
    </source>
</evidence>
<organism evidence="2">
    <name type="scientific">Anguilla anguilla</name>
    <name type="common">European freshwater eel</name>
    <name type="synonym">Muraena anguilla</name>
    <dbReference type="NCBI Taxonomy" id="7936"/>
    <lineage>
        <taxon>Eukaryota</taxon>
        <taxon>Metazoa</taxon>
        <taxon>Chordata</taxon>
        <taxon>Craniata</taxon>
        <taxon>Vertebrata</taxon>
        <taxon>Euteleostomi</taxon>
        <taxon>Actinopterygii</taxon>
        <taxon>Neopterygii</taxon>
        <taxon>Teleostei</taxon>
        <taxon>Anguilliformes</taxon>
        <taxon>Anguillidae</taxon>
        <taxon>Anguilla</taxon>
    </lineage>
</organism>
<keyword evidence="1" id="KW-0732">Signal</keyword>
<reference evidence="2" key="1">
    <citation type="submission" date="2014-11" db="EMBL/GenBank/DDBJ databases">
        <authorList>
            <person name="Amaro Gonzalez C."/>
        </authorList>
    </citation>
    <scope>NUCLEOTIDE SEQUENCE</scope>
</reference>
<proteinExistence type="predicted"/>
<protein>
    <submittedName>
        <fullName evidence="2">Uncharacterized protein</fullName>
    </submittedName>
</protein>
<sequence length="35" mass="3998">MLIKSITLSFFFVLLTFELCLDDNLSGNTAQHDSY</sequence>